<dbReference type="SUPFAM" id="SSF56112">
    <property type="entry name" value="Protein kinase-like (PK-like)"/>
    <property type="match status" value="1"/>
</dbReference>
<protein>
    <recommendedName>
        <fullName evidence="4">Protein kinase domain-containing protein</fullName>
    </recommendedName>
</protein>
<name>A0ABQ9XIH5_9EUKA</name>
<evidence type="ECO:0000313" key="2">
    <source>
        <dbReference type="EMBL" id="KAK2950634.1"/>
    </source>
</evidence>
<dbReference type="EMBL" id="JARBJD010000132">
    <property type="protein sequence ID" value="KAK2950634.1"/>
    <property type="molecule type" value="Genomic_DNA"/>
</dbReference>
<keyword evidence="1" id="KW-0812">Transmembrane</keyword>
<sequence>MTLQLSALSSEGWNLVEVDTGGTVQINNCALVGKGSAQNGRLVNVVSGSLTVTQSSFSSIHSNLDKGAAISASVSSSSSVSISSSSFTSCKLSDGSGVGGAIHLFLEADTADFVLSDLQFTSNATKAKDVFISAADLSLDKKVLTAARFAVEWEDNPADNARFRCESRGGDYGIVELGIPEYLVQLMTVNVDASQPNDAAGCGKDATPCQSIRGAANQLINTELNGHFVVVVGAGLLNGDVTVKSSSFRPKADIGSAAIQLKAAHSLTCSGSVKFTRIAFTFTENVASQTPTLLNLTSGKLTLTGCTFKSHTDGTQVKANQLVSVSETGTIVADELKATDLSFSSTAFAIESDTIEIGSVTLFDCEFTGTPTAAFVSLTSKSTSSRLSVGPISFGSSNADPTPTTTLVEIKAPKTATIESTATLFTATSSSSFTSNAKISTTETPAEVVSILKILSGPSFRQTLTSRTIHFAAGTDASSTASFVDTSFVSLVLADTTIDVSSLTGFFSQAVFAVKANPLSISFTTLSEVLSDVSGMTCPLATVAGGSLTFSKVKIDGTALPLSFDKSVIVQTGGTVQLTESTFTQITSTSSGAAVHSTLTASGHSLTITSCGFAACSSNGNGGAMNVNVVAGSFVISTQTTTFSKCSSVISNGGAISLDLTGLSGGTFNLAGVSFGTGNDANSCGSGKSGKDVFMHGDFTSFNDKSPFPSAYSASPINEDLKESIAVSSTHTTLTLSLLQYLHSPTTEGFVDDTTDAADINQCGHHFVNCKTLSQLKQNAPSLSSVKIVSALTIKTDFPVIQTVTITSKDELPRSSLVLVSTPSLSIASSNPTLTLTNLAISTASSSSARNSDTAYLLIGAGKLVVSQSTFTSSATLPCPLIFTQNAALTFSPSSFSHSFSSFSQRNDAAVCSWAEGAITLINTQATVSLSNFTGFTDGVFSITGGDTTFTNCSFRNNFVDSSSSFQRNFVCSQEGVLHFDNSTANTFRPQPSEEISFWMSADGCEVSVDENIYKHPVLFFPTSKEPQITQVVNDVIKAKQQVQSVLIEGSNFFNCELSLAVFQGADYSTSPKKIAIPLTSQADQKDGVSDFVHNETSISFVFSPTAAKVPTSCTLYLGFVSNDVCIKSSFFLTVKLAQFNQSQLTFMTIVLPIIIVVAVVLVIFIIILCVRRRNKNKKKDDEEMIDKALLNDQSTVLQESSEEQLDVDMGDTYMTAQKDSEFDHNPFKGKLQPILFTQPNHTAVTGLSRVSVLSVVCSGPDYPFAFADRRMTLSERIHGTGKVFEDQDAEGVVIGTTNEETEAKPVFSTSLSTSDCITIATRVAQTMIHLKKEGKAQGKFPEFTIRNVSPLSILVYPDMTVLLALPDAYVRTLNITLPLEDTDSGFRYTREETVEESRWNAPENTKRKPMNEADCELSVVFSLALTLFEMLSEQVPFSELDSVNAHRKLQSGMLPDLKNAIPEHIRLSLLSKDPKQRAEAENAPETRLEGILETALSRQPIDRCSMEEFNSMLGELKVA</sequence>
<keyword evidence="3" id="KW-1185">Reference proteome</keyword>
<dbReference type="Proteomes" id="UP001281761">
    <property type="component" value="Unassembled WGS sequence"/>
</dbReference>
<dbReference type="Gene3D" id="1.10.510.10">
    <property type="entry name" value="Transferase(Phosphotransferase) domain 1"/>
    <property type="match status" value="1"/>
</dbReference>
<keyword evidence="1" id="KW-1133">Transmembrane helix</keyword>
<dbReference type="SUPFAM" id="SSF51126">
    <property type="entry name" value="Pectin lyase-like"/>
    <property type="match status" value="1"/>
</dbReference>
<dbReference type="InterPro" id="IPR011050">
    <property type="entry name" value="Pectin_lyase_fold/virulence"/>
</dbReference>
<feature type="transmembrane region" description="Helical" evidence="1">
    <location>
        <begin position="1145"/>
        <end position="1171"/>
    </location>
</feature>
<keyword evidence="1" id="KW-0472">Membrane</keyword>
<evidence type="ECO:0000256" key="1">
    <source>
        <dbReference type="SAM" id="Phobius"/>
    </source>
</evidence>
<proteinExistence type="predicted"/>
<comment type="caution">
    <text evidence="2">The sequence shown here is derived from an EMBL/GenBank/DDBJ whole genome shotgun (WGS) entry which is preliminary data.</text>
</comment>
<reference evidence="2 3" key="1">
    <citation type="journal article" date="2022" name="bioRxiv">
        <title>Genomics of Preaxostyla Flagellates Illuminates Evolutionary Transitions and the Path Towards Mitochondrial Loss.</title>
        <authorList>
            <person name="Novak L.V.F."/>
            <person name="Treitli S.C."/>
            <person name="Pyrih J."/>
            <person name="Halakuc P."/>
            <person name="Pipaliya S.V."/>
            <person name="Vacek V."/>
            <person name="Brzon O."/>
            <person name="Soukal P."/>
            <person name="Eme L."/>
            <person name="Dacks J.B."/>
            <person name="Karnkowska A."/>
            <person name="Elias M."/>
            <person name="Hampl V."/>
        </authorList>
    </citation>
    <scope>NUCLEOTIDE SEQUENCE [LARGE SCALE GENOMIC DNA]</scope>
    <source>
        <strain evidence="2">NAU3</strain>
        <tissue evidence="2">Gut</tissue>
    </source>
</reference>
<accession>A0ABQ9XIH5</accession>
<organism evidence="2 3">
    <name type="scientific">Blattamonas nauphoetae</name>
    <dbReference type="NCBI Taxonomy" id="2049346"/>
    <lineage>
        <taxon>Eukaryota</taxon>
        <taxon>Metamonada</taxon>
        <taxon>Preaxostyla</taxon>
        <taxon>Oxymonadida</taxon>
        <taxon>Blattamonas</taxon>
    </lineage>
</organism>
<evidence type="ECO:0000313" key="3">
    <source>
        <dbReference type="Proteomes" id="UP001281761"/>
    </source>
</evidence>
<evidence type="ECO:0008006" key="4">
    <source>
        <dbReference type="Google" id="ProtNLM"/>
    </source>
</evidence>
<gene>
    <name evidence="2" type="ORF">BLNAU_14440</name>
</gene>
<dbReference type="InterPro" id="IPR011009">
    <property type="entry name" value="Kinase-like_dom_sf"/>
</dbReference>